<dbReference type="EMBL" id="JAPWTJ010001813">
    <property type="protein sequence ID" value="KAJ8969376.1"/>
    <property type="molecule type" value="Genomic_DNA"/>
</dbReference>
<dbReference type="Proteomes" id="UP001162164">
    <property type="component" value="Unassembled WGS sequence"/>
</dbReference>
<reference evidence="2" key="1">
    <citation type="journal article" date="2023" name="Insect Mol. Biol.">
        <title>Genome sequencing provides insights into the evolution of gene families encoding plant cell wall-degrading enzymes in longhorned beetles.</title>
        <authorList>
            <person name="Shin N.R."/>
            <person name="Okamura Y."/>
            <person name="Kirsch R."/>
            <person name="Pauchet Y."/>
        </authorList>
    </citation>
    <scope>NUCLEOTIDE SEQUENCE</scope>
    <source>
        <strain evidence="2">MMC_N1</strain>
    </source>
</reference>
<evidence type="ECO:0000256" key="1">
    <source>
        <dbReference type="SAM" id="Phobius"/>
    </source>
</evidence>
<feature type="non-terminal residue" evidence="2">
    <location>
        <position position="1"/>
    </location>
</feature>
<protein>
    <submittedName>
        <fullName evidence="2">Uncharacterized protein</fullName>
    </submittedName>
</protein>
<keyword evidence="3" id="KW-1185">Reference proteome</keyword>
<comment type="caution">
    <text evidence="2">The sequence shown here is derived from an EMBL/GenBank/DDBJ whole genome shotgun (WGS) entry which is preliminary data.</text>
</comment>
<evidence type="ECO:0000313" key="3">
    <source>
        <dbReference type="Proteomes" id="UP001162164"/>
    </source>
</evidence>
<gene>
    <name evidence="2" type="ORF">NQ317_000721</name>
</gene>
<sequence length="118" mass="13719">GKSDLLQNLTRYVLIIIWSPESSTAQPQLNPQFLIPLLHPRKPSDSYATGTRSPTSIALLFLARKNDPLVMRYIIYRLDYLEALLLILVVLQTPGHRHHYWLFYWNNKVISIESDNCI</sequence>
<proteinExistence type="predicted"/>
<accession>A0ABQ9IZ99</accession>
<keyword evidence="1" id="KW-1133">Transmembrane helix</keyword>
<keyword evidence="1" id="KW-0812">Transmembrane</keyword>
<name>A0ABQ9IZ99_9CUCU</name>
<organism evidence="2 3">
    <name type="scientific">Molorchus minor</name>
    <dbReference type="NCBI Taxonomy" id="1323400"/>
    <lineage>
        <taxon>Eukaryota</taxon>
        <taxon>Metazoa</taxon>
        <taxon>Ecdysozoa</taxon>
        <taxon>Arthropoda</taxon>
        <taxon>Hexapoda</taxon>
        <taxon>Insecta</taxon>
        <taxon>Pterygota</taxon>
        <taxon>Neoptera</taxon>
        <taxon>Endopterygota</taxon>
        <taxon>Coleoptera</taxon>
        <taxon>Polyphaga</taxon>
        <taxon>Cucujiformia</taxon>
        <taxon>Chrysomeloidea</taxon>
        <taxon>Cerambycidae</taxon>
        <taxon>Lamiinae</taxon>
        <taxon>Monochamini</taxon>
        <taxon>Molorchus</taxon>
    </lineage>
</organism>
<keyword evidence="1" id="KW-0472">Membrane</keyword>
<feature type="transmembrane region" description="Helical" evidence="1">
    <location>
        <begin position="74"/>
        <end position="93"/>
    </location>
</feature>
<evidence type="ECO:0000313" key="2">
    <source>
        <dbReference type="EMBL" id="KAJ8969376.1"/>
    </source>
</evidence>